<dbReference type="EMBL" id="NWUJ01000009">
    <property type="protein sequence ID" value="PFH33162.1"/>
    <property type="molecule type" value="Genomic_DNA"/>
</dbReference>
<name>A0A2A9MCR0_BESBE</name>
<dbReference type="RefSeq" id="XP_029217171.1">
    <property type="nucleotide sequence ID" value="XM_029366711.1"/>
</dbReference>
<feature type="compositionally biased region" description="Basic and acidic residues" evidence="1">
    <location>
        <begin position="398"/>
        <end position="422"/>
    </location>
</feature>
<dbReference type="Proteomes" id="UP000224006">
    <property type="component" value="Chromosome VIII"/>
</dbReference>
<dbReference type="KEGG" id="bbes:BESB_083610"/>
<feature type="region of interest" description="Disordered" evidence="1">
    <location>
        <begin position="472"/>
        <end position="497"/>
    </location>
</feature>
<feature type="region of interest" description="Disordered" evidence="1">
    <location>
        <begin position="433"/>
        <end position="452"/>
    </location>
</feature>
<feature type="compositionally biased region" description="Basic and acidic residues" evidence="1">
    <location>
        <begin position="352"/>
        <end position="361"/>
    </location>
</feature>
<reference evidence="2 3" key="1">
    <citation type="submission" date="2017-09" db="EMBL/GenBank/DDBJ databases">
        <title>Genome sequencing of Besnoitia besnoiti strain Bb-Ger1.</title>
        <authorList>
            <person name="Schares G."/>
            <person name="Venepally P."/>
            <person name="Lorenzi H.A."/>
        </authorList>
    </citation>
    <scope>NUCLEOTIDE SEQUENCE [LARGE SCALE GENOMIC DNA]</scope>
    <source>
        <strain evidence="2 3">Bb-Ger1</strain>
    </source>
</reference>
<comment type="caution">
    <text evidence="2">The sequence shown here is derived from an EMBL/GenBank/DDBJ whole genome shotgun (WGS) entry which is preliminary data.</text>
</comment>
<evidence type="ECO:0000313" key="2">
    <source>
        <dbReference type="EMBL" id="PFH33162.1"/>
    </source>
</evidence>
<sequence>MRAACCSAALHHAGTRVGLGVLRLHAKNCRAARRFCPGDQASGLCSSSARVEQTAAERERLLNTSGQETHAAERSPLVREARRACVQRRSLVDIYQAAEKVQDHLARGAVTARDAATLLSLFAKKKFAHKPFWRSAGRSFRPLLPDLDAKGMALVLNAFANAGVVNRTLFKEASHLIISGSTDALTKTSHKPACDRHAVAGGAVDPVVAERGTACQSNSAHGDVGDATLFAAGVERPQGEVAPQGGTATDTQDLSPSGDETAAVAAKATASVGLQGLPQPARCHEGVEAFLVPSALNPRLKRGEMSVARCAHDREHAATALAQQGEALCNLASRTSTTAAKSNAPCRRELEGLSVDRDPHSPGHPSTLGDKQRGPSSSRVDSEKSPERGLSRPAAETPPREAEPDSEQAAEKCLRTDSRDSESLDTLASIFAPVPCEQPKRPDEPPSCPQTQCGEDEWQTFAASGGTAEEIADSSVSKGMGRDPSTSIPGKETGRVRHMGSRGGALVDEMNAHDVALVANAFAKLGVRDAELYSTLAARLPAIVSMATSLQLVTLFAAYSKAGVHDFSVFHAISRELLHGETRLAAGEGEHAYVPPKIRELDANAVAILLNHMQKANFIEPSLASALLNHLERSPSLLRMKKRACQGRGNAPVGVRGVEEAGFERLPYASGGTCSPPLEEIPPSVISDRRATRSFGKEASCPAHKGTHESGELQEVLLYEDLGPRELSLTLNALSRLPHPQSLREALVTFASNVLSSMNDTDVLITTKALLRLQSKLCHSDAETLFLQIRSRFRTHSCGVIELAALASGLQRLVVLAPHLRNPAKHLVQEIAPHLSNRLYKLDNRTLVQLASAVVALEAYEENLFQELLVEVSRRLPDLSLEEKLKALHVVHVLARGGSTVAEEVVPFLVCSILEKTEKLRDEGLPALNAAGAKTLVVAASELRVLGGPLKERLLLQVAQVVPHMSGGQKLAVAMALLADSSPTGGATSECSVWTALISGLTSLQERAVPQEVPGEIGILQVPRSCAPESPPGLHDFAGNLTHFPRDCGSHDDRGASADEEREEGKRLGTRIQSLTSGGGALVASEKAAWAQFQKSLCKVLIGWSLLVARACHIAPFYGSEQLSLDDRSGVVENTPLTDDSVVAAARTSERVSRFLKSEQTRLDTLLNASRCDEFWKIRLSSPLTESLLKSFKSHVPLLARSAADQPTPDMGGHETLAGEIQGTLLTVASEAWQATLTDFILREGRALKQKTHVDALERLIPLRVSAEQTEGEALRRLVALELERISTRSYYTRFLSARETTSVSSAVRPAASSACYVVGQTKGHPAVYLFPVVGPFVVTAIVDFPEGFKQAFGTATAQ</sequence>
<feature type="compositionally biased region" description="Polar residues" evidence="1">
    <location>
        <begin position="246"/>
        <end position="255"/>
    </location>
</feature>
<protein>
    <recommendedName>
        <fullName evidence="4">RAP domain-containing protein</fullName>
    </recommendedName>
</protein>
<feature type="region of interest" description="Disordered" evidence="1">
    <location>
        <begin position="352"/>
        <end position="423"/>
    </location>
</feature>
<feature type="region of interest" description="Disordered" evidence="1">
    <location>
        <begin position="237"/>
        <end position="258"/>
    </location>
</feature>
<evidence type="ECO:0000313" key="3">
    <source>
        <dbReference type="Proteomes" id="UP000224006"/>
    </source>
</evidence>
<evidence type="ECO:0008006" key="4">
    <source>
        <dbReference type="Google" id="ProtNLM"/>
    </source>
</evidence>
<gene>
    <name evidence="2" type="ORF">BESB_083610</name>
</gene>
<accession>A0A2A9MCR0</accession>
<evidence type="ECO:0000256" key="1">
    <source>
        <dbReference type="SAM" id="MobiDB-lite"/>
    </source>
</evidence>
<dbReference type="GeneID" id="40313287"/>
<dbReference type="VEuPathDB" id="ToxoDB:BESB_083610"/>
<feature type="compositionally biased region" description="Basic and acidic residues" evidence="1">
    <location>
        <begin position="380"/>
        <end position="390"/>
    </location>
</feature>
<organism evidence="2 3">
    <name type="scientific">Besnoitia besnoiti</name>
    <name type="common">Apicomplexan protozoan</name>
    <dbReference type="NCBI Taxonomy" id="94643"/>
    <lineage>
        <taxon>Eukaryota</taxon>
        <taxon>Sar</taxon>
        <taxon>Alveolata</taxon>
        <taxon>Apicomplexa</taxon>
        <taxon>Conoidasida</taxon>
        <taxon>Coccidia</taxon>
        <taxon>Eucoccidiorida</taxon>
        <taxon>Eimeriorina</taxon>
        <taxon>Sarcocystidae</taxon>
        <taxon>Besnoitia</taxon>
    </lineage>
</organism>
<proteinExistence type="predicted"/>
<keyword evidence="3" id="KW-1185">Reference proteome</keyword>
<dbReference type="OrthoDB" id="2019031at2759"/>